<organism evidence="8 9">
    <name type="scientific">Sorghum bicolor</name>
    <name type="common">Sorghum</name>
    <name type="synonym">Sorghum vulgare</name>
    <dbReference type="NCBI Taxonomy" id="4558"/>
    <lineage>
        <taxon>Eukaryota</taxon>
        <taxon>Viridiplantae</taxon>
        <taxon>Streptophyta</taxon>
        <taxon>Embryophyta</taxon>
        <taxon>Tracheophyta</taxon>
        <taxon>Spermatophyta</taxon>
        <taxon>Magnoliopsida</taxon>
        <taxon>Liliopsida</taxon>
        <taxon>Poales</taxon>
        <taxon>Poaceae</taxon>
        <taxon>PACMAD clade</taxon>
        <taxon>Panicoideae</taxon>
        <taxon>Andropogonodae</taxon>
        <taxon>Andropogoneae</taxon>
        <taxon>Sorghinae</taxon>
        <taxon>Sorghum</taxon>
    </lineage>
</organism>
<dbReference type="Pfam" id="PF18117">
    <property type="entry name" value="EDS1_EP"/>
    <property type="match status" value="1"/>
</dbReference>
<dbReference type="GO" id="GO:0006952">
    <property type="term" value="P:defense response"/>
    <property type="evidence" value="ECO:0007669"/>
    <property type="project" value="UniProtKB-KW"/>
</dbReference>
<dbReference type="PANTHER" id="PTHR47413">
    <property type="entry name" value="LIPASE-LIKE PAD4"/>
    <property type="match status" value="1"/>
</dbReference>
<feature type="domain" description="Fungal lipase-type" evidence="6">
    <location>
        <begin position="141"/>
        <end position="233"/>
    </location>
</feature>
<dbReference type="GO" id="GO:0005634">
    <property type="term" value="C:nucleus"/>
    <property type="evidence" value="ECO:0007669"/>
    <property type="project" value="UniProtKB-SubCell"/>
</dbReference>
<reference evidence="8" key="2">
    <citation type="submission" date="2020-10" db="EMBL/GenBank/DDBJ databases">
        <authorList>
            <person name="Cooper E.A."/>
            <person name="Brenton Z.W."/>
            <person name="Flinn B.S."/>
            <person name="Jenkins J."/>
            <person name="Shu S."/>
            <person name="Flowers D."/>
            <person name="Luo F."/>
            <person name="Wang Y."/>
            <person name="Xia P."/>
            <person name="Barry K."/>
            <person name="Daum C."/>
            <person name="Lipzen A."/>
            <person name="Yoshinaga Y."/>
            <person name="Schmutz J."/>
            <person name="Saski C."/>
            <person name="Vermerris W."/>
            <person name="Kresovich S."/>
        </authorList>
    </citation>
    <scope>NUCLEOTIDE SEQUENCE</scope>
</reference>
<keyword evidence="5" id="KW-0539">Nucleus</keyword>
<evidence type="ECO:0000313" key="9">
    <source>
        <dbReference type="Proteomes" id="UP000807115"/>
    </source>
</evidence>
<keyword evidence="3" id="KW-0963">Cytoplasm</keyword>
<dbReference type="Gene3D" id="3.40.50.1820">
    <property type="entry name" value="alpha/beta hydrolase"/>
    <property type="match status" value="1"/>
</dbReference>
<feature type="domain" description="EDS1 EP" evidence="7">
    <location>
        <begin position="442"/>
        <end position="670"/>
    </location>
</feature>
<sequence>MDDASGDEEASMFETSHVLGALLASSPLLARAWDRCTAATAAAPGFVVHGEDEDCGGKVYVGFSGVQAALSAAGAAVAGGGRGADVFAPVGLGGGGDAAAGRMFAPLVAAEPDAPAAAAGEPVAVQALALQCFLKLCGSPDFQMLLNEIRGKAVVFTGHSLGGAIAALAALHYLCISSASSPWAPAPPVLCVTFGSPLLGNEALSRAILRERWGGNFCHVVSQHDVVPRLLFCSPDAIPADIIVGMQLHQWPARTRQTGAVTTVTARMAHTDKDVLRQLIQKHVGAVAMEQKLAAPDETTGGSPYRPFGTYVLCSPEGAACVDNATAAVQMLYATFASRSSPGAESPEAAHSCYGELVLKMPQHLLLKRRLRVDDAPASPNYDDGVSLALEASGIDAMVRAHAMEASTARQWLKTSKRAGRRPSLNCARLATQLGRITPCRAQIEWYKALFDAEMGYYDAFKQRRSPRKYGKVNLNRIKLGQFWDRVLTMLDAGQLPHDFHRRAKWVNAARFYQLLVEPLDIADYHHHGLHRTSGSYMTHGRERRYELFDRWWQEKACTGGAGGDVTSSMSSAAASASSRRRSKYAGLTQDPCFWARVEEAREQTESARSERDVAELAMKLEELQEFESYSRELVASKEVSVDVLAPQSSYTLWVEEWNQLKLRDEVRTMLLRF</sequence>
<dbReference type="EMBL" id="CM027684">
    <property type="protein sequence ID" value="KAG0529139.1"/>
    <property type="molecule type" value="Genomic_DNA"/>
</dbReference>
<evidence type="ECO:0008006" key="10">
    <source>
        <dbReference type="Google" id="ProtNLM"/>
    </source>
</evidence>
<evidence type="ECO:0000256" key="2">
    <source>
        <dbReference type="ARBA" id="ARBA00004496"/>
    </source>
</evidence>
<comment type="subcellular location">
    <subcellularLocation>
        <location evidence="2">Cytoplasm</location>
    </subcellularLocation>
    <subcellularLocation>
        <location evidence="1">Nucleus</location>
    </subcellularLocation>
</comment>
<evidence type="ECO:0000259" key="6">
    <source>
        <dbReference type="Pfam" id="PF01764"/>
    </source>
</evidence>
<evidence type="ECO:0000256" key="4">
    <source>
        <dbReference type="ARBA" id="ARBA00022821"/>
    </source>
</evidence>
<gene>
    <name evidence="8" type="ORF">BDA96_05G072600</name>
</gene>
<evidence type="ECO:0000313" key="8">
    <source>
        <dbReference type="EMBL" id="KAG0529139.1"/>
    </source>
</evidence>
<name>A0A921QVU1_SORBI</name>
<dbReference type="GO" id="GO:0006629">
    <property type="term" value="P:lipid metabolic process"/>
    <property type="evidence" value="ECO:0007669"/>
    <property type="project" value="InterPro"/>
</dbReference>
<dbReference type="GO" id="GO:0005737">
    <property type="term" value="C:cytoplasm"/>
    <property type="evidence" value="ECO:0007669"/>
    <property type="project" value="UniProtKB-SubCell"/>
</dbReference>
<dbReference type="Pfam" id="PF01764">
    <property type="entry name" value="Lipase_3"/>
    <property type="match status" value="1"/>
</dbReference>
<evidence type="ECO:0000259" key="7">
    <source>
        <dbReference type="Pfam" id="PF18117"/>
    </source>
</evidence>
<dbReference type="AlphaFoldDB" id="A0A921QVU1"/>
<dbReference type="InterPro" id="IPR029058">
    <property type="entry name" value="AB_hydrolase_fold"/>
</dbReference>
<dbReference type="Proteomes" id="UP000807115">
    <property type="component" value="Chromosome 5"/>
</dbReference>
<accession>A0A921QVU1</accession>
<evidence type="ECO:0000256" key="5">
    <source>
        <dbReference type="ARBA" id="ARBA00023242"/>
    </source>
</evidence>
<protein>
    <recommendedName>
        <fullName evidence="10">Fungal lipase-like domain-containing protein</fullName>
    </recommendedName>
</protein>
<dbReference type="InterPro" id="IPR002921">
    <property type="entry name" value="Fungal_lipase-type"/>
</dbReference>
<comment type="caution">
    <text evidence="8">The sequence shown here is derived from an EMBL/GenBank/DDBJ whole genome shotgun (WGS) entry which is preliminary data.</text>
</comment>
<dbReference type="InterPro" id="IPR041266">
    <property type="entry name" value="EDS1_EP"/>
</dbReference>
<dbReference type="PANTHER" id="PTHR47413:SF2">
    <property type="entry name" value="LIPASE-LIKE PAD4"/>
    <property type="match status" value="1"/>
</dbReference>
<keyword evidence="4" id="KW-0611">Plant defense</keyword>
<reference evidence="8" key="1">
    <citation type="journal article" date="2019" name="BMC Genomics">
        <title>A new reference genome for Sorghum bicolor reveals high levels of sequence similarity between sweet and grain genotypes: implications for the genetics of sugar metabolism.</title>
        <authorList>
            <person name="Cooper E.A."/>
            <person name="Brenton Z.W."/>
            <person name="Flinn B.S."/>
            <person name="Jenkins J."/>
            <person name="Shu S."/>
            <person name="Flowers D."/>
            <person name="Luo F."/>
            <person name="Wang Y."/>
            <person name="Xia P."/>
            <person name="Barry K."/>
            <person name="Daum C."/>
            <person name="Lipzen A."/>
            <person name="Yoshinaga Y."/>
            <person name="Schmutz J."/>
            <person name="Saski C."/>
            <person name="Vermerris W."/>
            <person name="Kresovich S."/>
        </authorList>
    </citation>
    <scope>NUCLEOTIDE SEQUENCE</scope>
</reference>
<proteinExistence type="predicted"/>
<evidence type="ECO:0000256" key="1">
    <source>
        <dbReference type="ARBA" id="ARBA00004123"/>
    </source>
</evidence>
<dbReference type="SUPFAM" id="SSF53474">
    <property type="entry name" value="alpha/beta-Hydrolases"/>
    <property type="match status" value="1"/>
</dbReference>
<evidence type="ECO:0000256" key="3">
    <source>
        <dbReference type="ARBA" id="ARBA00022490"/>
    </source>
</evidence>